<keyword evidence="3" id="KW-1185">Reference proteome</keyword>
<dbReference type="OrthoDB" id="6159666at2759"/>
<dbReference type="Proteomes" id="UP000245119">
    <property type="component" value="Linkage Group LG5"/>
</dbReference>
<keyword evidence="1" id="KW-1133">Transmembrane helix</keyword>
<keyword evidence="1" id="KW-0812">Transmembrane</keyword>
<reference evidence="2 3" key="1">
    <citation type="submission" date="2018-04" db="EMBL/GenBank/DDBJ databases">
        <title>The genome of golden apple snail Pomacea canaliculata provides insight into stress tolerance and invasive adaptation.</title>
        <authorList>
            <person name="Liu C."/>
            <person name="Liu B."/>
            <person name="Ren Y."/>
            <person name="Zhang Y."/>
            <person name="Wang H."/>
            <person name="Li S."/>
            <person name="Jiang F."/>
            <person name="Yin L."/>
            <person name="Zhang G."/>
            <person name="Qian W."/>
            <person name="Fan W."/>
        </authorList>
    </citation>
    <scope>NUCLEOTIDE SEQUENCE [LARGE SCALE GENOMIC DNA]</scope>
    <source>
        <strain evidence="2">SZHN2017</strain>
        <tissue evidence="2">Muscle</tissue>
    </source>
</reference>
<organism evidence="2 3">
    <name type="scientific">Pomacea canaliculata</name>
    <name type="common">Golden apple snail</name>
    <dbReference type="NCBI Taxonomy" id="400727"/>
    <lineage>
        <taxon>Eukaryota</taxon>
        <taxon>Metazoa</taxon>
        <taxon>Spiralia</taxon>
        <taxon>Lophotrochozoa</taxon>
        <taxon>Mollusca</taxon>
        <taxon>Gastropoda</taxon>
        <taxon>Caenogastropoda</taxon>
        <taxon>Architaenioglossa</taxon>
        <taxon>Ampullarioidea</taxon>
        <taxon>Ampullariidae</taxon>
        <taxon>Pomacea</taxon>
    </lineage>
</organism>
<gene>
    <name evidence="2" type="ORF">C0Q70_09996</name>
</gene>
<dbReference type="AlphaFoldDB" id="A0A2T7PBD2"/>
<accession>A0A2T7PBD2</accession>
<name>A0A2T7PBD2_POMCA</name>
<comment type="caution">
    <text evidence="2">The sequence shown here is derived from an EMBL/GenBank/DDBJ whole genome shotgun (WGS) entry which is preliminary data.</text>
</comment>
<sequence>MSPRCERLMKSKHDALSALGEEALVACLTSPRFVLSQASSTFTRGTSGIGKELLRMMAQSSACRLLLLFFTVVSAVSCIVSARSIDFNPLMHPDAGLDEEPDKLLRLAKDLPHAVPDQSSASETRGELLERLLRSYNIPEYRGHESHLSSEFADQSCIPICPPSSLH</sequence>
<evidence type="ECO:0000313" key="2">
    <source>
        <dbReference type="EMBL" id="PVD30721.1"/>
    </source>
</evidence>
<protein>
    <submittedName>
        <fullName evidence="2">Uncharacterized protein</fullName>
    </submittedName>
</protein>
<dbReference type="EMBL" id="PZQS01000005">
    <property type="protein sequence ID" value="PVD30721.1"/>
    <property type="molecule type" value="Genomic_DNA"/>
</dbReference>
<evidence type="ECO:0000313" key="3">
    <source>
        <dbReference type="Proteomes" id="UP000245119"/>
    </source>
</evidence>
<keyword evidence="1" id="KW-0472">Membrane</keyword>
<proteinExistence type="predicted"/>
<evidence type="ECO:0000256" key="1">
    <source>
        <dbReference type="SAM" id="Phobius"/>
    </source>
</evidence>
<feature type="transmembrane region" description="Helical" evidence="1">
    <location>
        <begin position="65"/>
        <end position="85"/>
    </location>
</feature>